<evidence type="ECO:0000259" key="2">
    <source>
        <dbReference type="PROSITE" id="PS51465"/>
    </source>
</evidence>
<sequence length="147" mass="17337">MSRHRPISIFSLGITLALLLGWFECIQARHSLFDCNVQYKCSGEKEYVWATDEERCHIIHNRCLLKVEQCARRNQGKSELVETDRETCKQNCEKVCMRNFEPVCAQFFQEEYITFSNECEMRNYMCTHERAYSYYAIGECVESPSSN</sequence>
<feature type="chain" id="PRO_5002812850" evidence="1">
    <location>
        <begin position="29"/>
        <end position="147"/>
    </location>
</feature>
<dbReference type="OMA" id="ECEMRNY"/>
<proteinExistence type="predicted"/>
<dbReference type="Proteomes" id="UP000001070">
    <property type="component" value="Unassembled WGS sequence"/>
</dbReference>
<reference evidence="3 4" key="1">
    <citation type="journal article" date="2007" name="Nature">
        <title>Evolution of genes and genomes on the Drosophila phylogeny.</title>
        <authorList>
            <consortium name="Drosophila 12 Genomes Consortium"/>
            <person name="Clark A.G."/>
            <person name="Eisen M.B."/>
            <person name="Smith D.R."/>
            <person name="Bergman C.M."/>
            <person name="Oliver B."/>
            <person name="Markow T.A."/>
            <person name="Kaufman T.C."/>
            <person name="Kellis M."/>
            <person name="Gelbart W."/>
            <person name="Iyer V.N."/>
            <person name="Pollard D.A."/>
            <person name="Sackton T.B."/>
            <person name="Larracuente A.M."/>
            <person name="Singh N.D."/>
            <person name="Abad J.P."/>
            <person name="Abt D.N."/>
            <person name="Adryan B."/>
            <person name="Aguade M."/>
            <person name="Akashi H."/>
            <person name="Anderson W.W."/>
            <person name="Aquadro C.F."/>
            <person name="Ardell D.H."/>
            <person name="Arguello R."/>
            <person name="Artieri C.G."/>
            <person name="Barbash D.A."/>
            <person name="Barker D."/>
            <person name="Barsanti P."/>
            <person name="Batterham P."/>
            <person name="Batzoglou S."/>
            <person name="Begun D."/>
            <person name="Bhutkar A."/>
            <person name="Blanco E."/>
            <person name="Bosak S.A."/>
            <person name="Bradley R.K."/>
            <person name="Brand A.D."/>
            <person name="Brent M.R."/>
            <person name="Brooks A.N."/>
            <person name="Brown R.H."/>
            <person name="Butlin R.K."/>
            <person name="Caggese C."/>
            <person name="Calvi B.R."/>
            <person name="Bernardo de Carvalho A."/>
            <person name="Caspi A."/>
            <person name="Castrezana S."/>
            <person name="Celniker S.E."/>
            <person name="Chang J.L."/>
            <person name="Chapple C."/>
            <person name="Chatterji S."/>
            <person name="Chinwalla A."/>
            <person name="Civetta A."/>
            <person name="Clifton S.W."/>
            <person name="Comeron J.M."/>
            <person name="Costello J.C."/>
            <person name="Coyne J.A."/>
            <person name="Daub J."/>
            <person name="David R.G."/>
            <person name="Delcher A.L."/>
            <person name="Delehaunty K."/>
            <person name="Do C.B."/>
            <person name="Ebling H."/>
            <person name="Edwards K."/>
            <person name="Eickbush T."/>
            <person name="Evans J.D."/>
            <person name="Filipski A."/>
            <person name="Findeiss S."/>
            <person name="Freyhult E."/>
            <person name="Fulton L."/>
            <person name="Fulton R."/>
            <person name="Garcia A.C."/>
            <person name="Gardiner A."/>
            <person name="Garfield D.A."/>
            <person name="Garvin B.E."/>
            <person name="Gibson G."/>
            <person name="Gilbert D."/>
            <person name="Gnerre S."/>
            <person name="Godfrey J."/>
            <person name="Good R."/>
            <person name="Gotea V."/>
            <person name="Gravely B."/>
            <person name="Greenberg A.J."/>
            <person name="Griffiths-Jones S."/>
            <person name="Gross S."/>
            <person name="Guigo R."/>
            <person name="Gustafson E.A."/>
            <person name="Haerty W."/>
            <person name="Hahn M.W."/>
            <person name="Halligan D.L."/>
            <person name="Halpern A.L."/>
            <person name="Halter G.M."/>
            <person name="Han M.V."/>
            <person name="Heger A."/>
            <person name="Hillier L."/>
            <person name="Hinrichs A.S."/>
            <person name="Holmes I."/>
            <person name="Hoskins R.A."/>
            <person name="Hubisz M.J."/>
            <person name="Hultmark D."/>
            <person name="Huntley M.A."/>
            <person name="Jaffe D.B."/>
            <person name="Jagadeeshan S."/>
            <person name="Jeck W.R."/>
            <person name="Johnson J."/>
            <person name="Jones C.D."/>
            <person name="Jordan W.C."/>
            <person name="Karpen G.H."/>
            <person name="Kataoka E."/>
            <person name="Keightley P.D."/>
            <person name="Kheradpour P."/>
            <person name="Kirkness E.F."/>
            <person name="Koerich L.B."/>
            <person name="Kristiansen K."/>
            <person name="Kudrna D."/>
            <person name="Kulathinal R.J."/>
            <person name="Kumar S."/>
            <person name="Kwok R."/>
            <person name="Lander E."/>
            <person name="Langley C.H."/>
            <person name="Lapoint R."/>
            <person name="Lazzaro B.P."/>
            <person name="Lee S.J."/>
            <person name="Levesque L."/>
            <person name="Li R."/>
            <person name="Lin C.F."/>
            <person name="Lin M.F."/>
            <person name="Lindblad-Toh K."/>
            <person name="Llopart A."/>
            <person name="Long M."/>
            <person name="Low L."/>
            <person name="Lozovsky E."/>
            <person name="Lu J."/>
            <person name="Luo M."/>
            <person name="Machado C.A."/>
            <person name="Makalowski W."/>
            <person name="Marzo M."/>
            <person name="Matsuda M."/>
            <person name="Matzkin L."/>
            <person name="McAllister B."/>
            <person name="McBride C.S."/>
            <person name="McKernan B."/>
            <person name="McKernan K."/>
            <person name="Mendez-Lago M."/>
            <person name="Minx P."/>
            <person name="Mollenhauer M.U."/>
            <person name="Montooth K."/>
            <person name="Mount S.M."/>
            <person name="Mu X."/>
            <person name="Myers E."/>
            <person name="Negre B."/>
            <person name="Newfeld S."/>
            <person name="Nielsen R."/>
            <person name="Noor M.A."/>
            <person name="O'Grady P."/>
            <person name="Pachter L."/>
            <person name="Papaceit M."/>
            <person name="Parisi M.J."/>
            <person name="Parisi M."/>
            <person name="Parts L."/>
            <person name="Pedersen J.S."/>
            <person name="Pesole G."/>
            <person name="Phillippy A.M."/>
            <person name="Ponting C.P."/>
            <person name="Pop M."/>
            <person name="Porcelli D."/>
            <person name="Powell J.R."/>
            <person name="Prohaska S."/>
            <person name="Pruitt K."/>
            <person name="Puig M."/>
            <person name="Quesneville H."/>
            <person name="Ram K.R."/>
            <person name="Rand D."/>
            <person name="Rasmussen M.D."/>
            <person name="Reed L.K."/>
            <person name="Reenan R."/>
            <person name="Reily A."/>
            <person name="Remington K.A."/>
            <person name="Rieger T.T."/>
            <person name="Ritchie M.G."/>
            <person name="Robin C."/>
            <person name="Rogers Y.H."/>
            <person name="Rohde C."/>
            <person name="Rozas J."/>
            <person name="Rubenfield M.J."/>
            <person name="Ruiz A."/>
            <person name="Russo S."/>
            <person name="Salzberg S.L."/>
            <person name="Sanchez-Gracia A."/>
            <person name="Saranga D.J."/>
            <person name="Sato H."/>
            <person name="Schaeffer S.W."/>
            <person name="Schatz M.C."/>
            <person name="Schlenke T."/>
            <person name="Schwartz R."/>
            <person name="Segarra C."/>
            <person name="Singh R.S."/>
            <person name="Sirot L."/>
            <person name="Sirota M."/>
            <person name="Sisneros N.B."/>
            <person name="Smith C.D."/>
            <person name="Smith T.F."/>
            <person name="Spieth J."/>
            <person name="Stage D.E."/>
            <person name="Stark A."/>
            <person name="Stephan W."/>
            <person name="Strausberg R.L."/>
            <person name="Strempel S."/>
            <person name="Sturgill D."/>
            <person name="Sutton G."/>
            <person name="Sutton G.G."/>
            <person name="Tao W."/>
            <person name="Teichmann S."/>
            <person name="Tobari Y.N."/>
            <person name="Tomimura Y."/>
            <person name="Tsolas J.M."/>
            <person name="Valente V.L."/>
            <person name="Venter E."/>
            <person name="Venter J.C."/>
            <person name="Vicario S."/>
            <person name="Vieira F.G."/>
            <person name="Vilella A.J."/>
            <person name="Villasante A."/>
            <person name="Walenz B."/>
            <person name="Wang J."/>
            <person name="Wasserman M."/>
            <person name="Watts T."/>
            <person name="Wilson D."/>
            <person name="Wilson R.K."/>
            <person name="Wing R.A."/>
            <person name="Wolfner M.F."/>
            <person name="Wong A."/>
            <person name="Wong G.K."/>
            <person name="Wu C.I."/>
            <person name="Wu G."/>
            <person name="Yamamoto D."/>
            <person name="Yang H.P."/>
            <person name="Yang S.P."/>
            <person name="Yorke J.A."/>
            <person name="Yoshida K."/>
            <person name="Zdobnov E."/>
            <person name="Zhang P."/>
            <person name="Zhang Y."/>
            <person name="Zimin A.V."/>
            <person name="Baldwin J."/>
            <person name="Abdouelleil A."/>
            <person name="Abdulkadir J."/>
            <person name="Abebe A."/>
            <person name="Abera B."/>
            <person name="Abreu J."/>
            <person name="Acer S.C."/>
            <person name="Aftuck L."/>
            <person name="Alexander A."/>
            <person name="An P."/>
            <person name="Anderson E."/>
            <person name="Anderson S."/>
            <person name="Arachi H."/>
            <person name="Azer M."/>
            <person name="Bachantsang P."/>
            <person name="Barry A."/>
            <person name="Bayul T."/>
            <person name="Berlin A."/>
            <person name="Bessette D."/>
            <person name="Bloom T."/>
            <person name="Blye J."/>
            <person name="Boguslavskiy L."/>
            <person name="Bonnet C."/>
            <person name="Boukhgalter B."/>
            <person name="Bourzgui I."/>
            <person name="Brown A."/>
            <person name="Cahill P."/>
            <person name="Channer S."/>
            <person name="Cheshatsang Y."/>
            <person name="Chuda L."/>
            <person name="Citroen M."/>
            <person name="Collymore A."/>
            <person name="Cooke P."/>
            <person name="Costello M."/>
            <person name="D'Aco K."/>
            <person name="Daza R."/>
            <person name="De Haan G."/>
            <person name="DeGray S."/>
            <person name="DeMaso C."/>
            <person name="Dhargay N."/>
            <person name="Dooley K."/>
            <person name="Dooley E."/>
            <person name="Doricent M."/>
            <person name="Dorje P."/>
            <person name="Dorjee K."/>
            <person name="Dupes A."/>
            <person name="Elong R."/>
            <person name="Falk J."/>
            <person name="Farina A."/>
            <person name="Faro S."/>
            <person name="Ferguson D."/>
            <person name="Fisher S."/>
            <person name="Foley C.D."/>
            <person name="Franke A."/>
            <person name="Friedrich D."/>
            <person name="Gadbois L."/>
            <person name="Gearin G."/>
            <person name="Gearin C.R."/>
            <person name="Giannoukos G."/>
            <person name="Goode T."/>
            <person name="Graham J."/>
            <person name="Grandbois E."/>
            <person name="Grewal S."/>
            <person name="Gyaltsen K."/>
            <person name="Hafez N."/>
            <person name="Hagos B."/>
            <person name="Hall J."/>
            <person name="Henson C."/>
            <person name="Hollinger A."/>
            <person name="Honan T."/>
            <person name="Huard M.D."/>
            <person name="Hughes L."/>
            <person name="Hurhula B."/>
            <person name="Husby M.E."/>
            <person name="Kamat A."/>
            <person name="Kanga B."/>
            <person name="Kashin S."/>
            <person name="Khazanovich D."/>
            <person name="Kisner P."/>
            <person name="Lance K."/>
            <person name="Lara M."/>
            <person name="Lee W."/>
            <person name="Lennon N."/>
            <person name="Letendre F."/>
            <person name="LeVine R."/>
            <person name="Lipovsky A."/>
            <person name="Liu X."/>
            <person name="Liu J."/>
            <person name="Liu S."/>
            <person name="Lokyitsang T."/>
            <person name="Lokyitsang Y."/>
            <person name="Lubonja R."/>
            <person name="Lui A."/>
            <person name="MacDonald P."/>
            <person name="Magnisalis V."/>
            <person name="Maru K."/>
            <person name="Matthews C."/>
            <person name="McCusker W."/>
            <person name="McDonough S."/>
            <person name="Mehta T."/>
            <person name="Meldrim J."/>
            <person name="Meneus L."/>
            <person name="Mihai O."/>
            <person name="Mihalev A."/>
            <person name="Mihova T."/>
            <person name="Mittelman R."/>
            <person name="Mlenga V."/>
            <person name="Montmayeur A."/>
            <person name="Mulrain L."/>
            <person name="Navidi A."/>
            <person name="Naylor J."/>
            <person name="Negash T."/>
            <person name="Nguyen T."/>
            <person name="Nguyen N."/>
            <person name="Nicol R."/>
            <person name="Norbu C."/>
            <person name="Norbu N."/>
            <person name="Novod N."/>
            <person name="O'Neill B."/>
            <person name="Osman S."/>
            <person name="Markiewicz E."/>
            <person name="Oyono O.L."/>
            <person name="Patti C."/>
            <person name="Phunkhang P."/>
            <person name="Pierre F."/>
            <person name="Priest M."/>
            <person name="Raghuraman S."/>
            <person name="Rege F."/>
            <person name="Reyes R."/>
            <person name="Rise C."/>
            <person name="Rogov P."/>
            <person name="Ross K."/>
            <person name="Ryan E."/>
            <person name="Settipalli S."/>
            <person name="Shea T."/>
            <person name="Sherpa N."/>
            <person name="Shi L."/>
            <person name="Shih D."/>
            <person name="Sparrow T."/>
            <person name="Spaulding J."/>
            <person name="Stalker J."/>
            <person name="Stange-Thomann N."/>
            <person name="Stavropoulos S."/>
            <person name="Stone C."/>
            <person name="Strader C."/>
            <person name="Tesfaye S."/>
            <person name="Thomson T."/>
            <person name="Thoulutsang Y."/>
            <person name="Thoulutsang D."/>
            <person name="Topham K."/>
            <person name="Topping I."/>
            <person name="Tsamla T."/>
            <person name="Vassiliev H."/>
            <person name="Vo A."/>
            <person name="Wangchuk T."/>
            <person name="Wangdi T."/>
            <person name="Weiand M."/>
            <person name="Wilkinson J."/>
            <person name="Wilson A."/>
            <person name="Yadav S."/>
            <person name="Young G."/>
            <person name="Yu Q."/>
            <person name="Zembek L."/>
            <person name="Zhong D."/>
            <person name="Zimmer A."/>
            <person name="Zwirko Z."/>
            <person name="Jaffe D.B."/>
            <person name="Alvarez P."/>
            <person name="Brockman W."/>
            <person name="Butler J."/>
            <person name="Chin C."/>
            <person name="Gnerre S."/>
            <person name="Grabherr M."/>
            <person name="Kleber M."/>
            <person name="Mauceli E."/>
            <person name="MacCallum I."/>
        </authorList>
    </citation>
    <scope>NUCLEOTIDE SEQUENCE [LARGE SCALE GENOMIC DNA]</scope>
    <source>
        <strain evidence="4">Tucson 15287-2541.00</strain>
    </source>
</reference>
<dbReference type="eggNOG" id="ENOG502T82N">
    <property type="taxonomic scope" value="Eukaryota"/>
</dbReference>
<dbReference type="EMBL" id="CH916374">
    <property type="protein sequence ID" value="EDV91533.1"/>
    <property type="molecule type" value="Genomic_DNA"/>
</dbReference>
<protein>
    <submittedName>
        <fullName evidence="3">GH13521</fullName>
    </submittedName>
</protein>
<dbReference type="InterPro" id="IPR036058">
    <property type="entry name" value="Kazal_dom_sf"/>
</dbReference>
<dbReference type="KEGG" id="dgr:6568229"/>
<dbReference type="AlphaFoldDB" id="B4JTV4"/>
<name>B4JTV4_DROGR</name>
<evidence type="ECO:0000313" key="3">
    <source>
        <dbReference type="EMBL" id="EDV91533.1"/>
    </source>
</evidence>
<dbReference type="PROSITE" id="PS51465">
    <property type="entry name" value="KAZAL_2"/>
    <property type="match status" value="1"/>
</dbReference>
<accession>B4JTV4</accession>
<feature type="signal peptide" evidence="1">
    <location>
        <begin position="1"/>
        <end position="28"/>
    </location>
</feature>
<dbReference type="InParanoid" id="B4JTV4"/>
<dbReference type="PhylomeDB" id="B4JTV4"/>
<keyword evidence="1" id="KW-0732">Signal</keyword>
<dbReference type="SUPFAM" id="SSF100895">
    <property type="entry name" value="Kazal-type serine protease inhibitors"/>
    <property type="match status" value="1"/>
</dbReference>
<dbReference type="HOGENOM" id="CLU_1770003_0_0_1"/>
<evidence type="ECO:0000313" key="4">
    <source>
        <dbReference type="Proteomes" id="UP000001070"/>
    </source>
</evidence>
<gene>
    <name evidence="3" type="primary">Dgri\GH13521</name>
    <name evidence="3" type="ORF">Dgri_GH13521</name>
</gene>
<evidence type="ECO:0000256" key="1">
    <source>
        <dbReference type="SAM" id="SignalP"/>
    </source>
</evidence>
<dbReference type="SMR" id="B4JTV4"/>
<feature type="domain" description="Kazal-like" evidence="2">
    <location>
        <begin position="82"/>
        <end position="142"/>
    </location>
</feature>
<keyword evidence="4" id="KW-1185">Reference proteome</keyword>
<organism evidence="4">
    <name type="scientific">Drosophila grimshawi</name>
    <name type="common">Hawaiian fruit fly</name>
    <name type="synonym">Idiomyia grimshawi</name>
    <dbReference type="NCBI Taxonomy" id="7222"/>
    <lineage>
        <taxon>Eukaryota</taxon>
        <taxon>Metazoa</taxon>
        <taxon>Ecdysozoa</taxon>
        <taxon>Arthropoda</taxon>
        <taxon>Hexapoda</taxon>
        <taxon>Insecta</taxon>
        <taxon>Pterygota</taxon>
        <taxon>Neoptera</taxon>
        <taxon>Endopterygota</taxon>
        <taxon>Diptera</taxon>
        <taxon>Brachycera</taxon>
        <taxon>Muscomorpha</taxon>
        <taxon>Ephydroidea</taxon>
        <taxon>Drosophilidae</taxon>
        <taxon>Drosophila</taxon>
        <taxon>Hawaiian Drosophila</taxon>
    </lineage>
</organism>
<dbReference type="OrthoDB" id="7404485at2759"/>
<dbReference type="Gene3D" id="3.30.60.30">
    <property type="match status" value="1"/>
</dbReference>
<dbReference type="InterPro" id="IPR002350">
    <property type="entry name" value="Kazal_dom"/>
</dbReference>